<proteinExistence type="predicted"/>
<dbReference type="EMBL" id="ML014233">
    <property type="protein sequence ID" value="RKP00138.1"/>
    <property type="molecule type" value="Genomic_DNA"/>
</dbReference>
<dbReference type="Proteomes" id="UP000274922">
    <property type="component" value="Unassembled WGS sequence"/>
</dbReference>
<name>A0A4P9X4W1_9FUNG</name>
<dbReference type="AlphaFoldDB" id="A0A4P9X4W1"/>
<organism evidence="1 2">
    <name type="scientific">Caulochytrium protostelioides</name>
    <dbReference type="NCBI Taxonomy" id="1555241"/>
    <lineage>
        <taxon>Eukaryota</taxon>
        <taxon>Fungi</taxon>
        <taxon>Fungi incertae sedis</taxon>
        <taxon>Chytridiomycota</taxon>
        <taxon>Chytridiomycota incertae sedis</taxon>
        <taxon>Chytridiomycetes</taxon>
        <taxon>Caulochytriales</taxon>
        <taxon>Caulochytriaceae</taxon>
        <taxon>Caulochytrium</taxon>
    </lineage>
</organism>
<evidence type="ECO:0000313" key="1">
    <source>
        <dbReference type="EMBL" id="RKP00138.1"/>
    </source>
</evidence>
<accession>A0A4P9X4W1</accession>
<protein>
    <submittedName>
        <fullName evidence="1">Uncharacterized protein</fullName>
    </submittedName>
</protein>
<reference evidence="2" key="1">
    <citation type="journal article" date="2018" name="Nat. Microbiol.">
        <title>Leveraging single-cell genomics to expand the fungal tree of life.</title>
        <authorList>
            <person name="Ahrendt S.R."/>
            <person name="Quandt C.A."/>
            <person name="Ciobanu D."/>
            <person name="Clum A."/>
            <person name="Salamov A."/>
            <person name="Andreopoulos B."/>
            <person name="Cheng J.F."/>
            <person name="Woyke T."/>
            <person name="Pelin A."/>
            <person name="Henrissat B."/>
            <person name="Reynolds N.K."/>
            <person name="Benny G.L."/>
            <person name="Smith M.E."/>
            <person name="James T.Y."/>
            <person name="Grigoriev I.V."/>
        </authorList>
    </citation>
    <scope>NUCLEOTIDE SEQUENCE [LARGE SCALE GENOMIC DNA]</scope>
    <source>
        <strain evidence="2">ATCC 52028</strain>
    </source>
</reference>
<keyword evidence="2" id="KW-1185">Reference proteome</keyword>
<sequence length="293" mass="32567">MASFQKLFRDSNFVALPKTKLPGLRQVIAQPPSHHASLSHVERADWGLKHNLPPTQRNSMIVVSRQDDPSTHALQYRNGAPYYGRLQRFKEIFGPLPAEPEIRQRTRAALPDPGQRPPQPLGRYSPEAWKAVVAEARAKGPAVRADPEKAATWCAQLGVKLDSTSSVVMHSRHPAERCTPMGVHPPTYLVKESSSGAERVVHGTMLNEVSTQNARFIAVGVAGFVAALAGHHHEMRKVHGQYTGKYPTFDEKGRMQLILREHTGPYRRYHQNRNSHFASKNQSAAFDAPVSAC</sequence>
<evidence type="ECO:0000313" key="2">
    <source>
        <dbReference type="Proteomes" id="UP000274922"/>
    </source>
</evidence>
<gene>
    <name evidence="1" type="ORF">CXG81DRAFT_19868</name>
</gene>